<evidence type="ECO:0000313" key="3">
    <source>
        <dbReference type="EMBL" id="PXA66219.1"/>
    </source>
</evidence>
<dbReference type="EMBL" id="QHLZ01000003">
    <property type="protein sequence ID" value="PXA66219.1"/>
    <property type="molecule type" value="Genomic_DNA"/>
</dbReference>
<name>A0A2V3DUP3_9MICC</name>
<evidence type="ECO:0000256" key="2">
    <source>
        <dbReference type="ARBA" id="ARBA00022649"/>
    </source>
</evidence>
<dbReference type="AlphaFoldDB" id="A0A2V3DUP3"/>
<comment type="similarity">
    <text evidence="1">Belongs to the RelE toxin family.</text>
</comment>
<dbReference type="SUPFAM" id="SSF143011">
    <property type="entry name" value="RelE-like"/>
    <property type="match status" value="1"/>
</dbReference>
<evidence type="ECO:0000256" key="1">
    <source>
        <dbReference type="ARBA" id="ARBA00006226"/>
    </source>
</evidence>
<accession>A0A2V3DUP3</accession>
<dbReference type="InterPro" id="IPR035093">
    <property type="entry name" value="RelE/ParE_toxin_dom_sf"/>
</dbReference>
<dbReference type="InterPro" id="IPR007712">
    <property type="entry name" value="RelE/ParE_toxin"/>
</dbReference>
<gene>
    <name evidence="3" type="ORF">CVS29_05820</name>
</gene>
<keyword evidence="4" id="KW-1185">Reference proteome</keyword>
<dbReference type="Gene3D" id="3.30.2310.20">
    <property type="entry name" value="RelE-like"/>
    <property type="match status" value="1"/>
</dbReference>
<protein>
    <submittedName>
        <fullName evidence="3">Plasmid stabilization protein</fullName>
    </submittedName>
</protein>
<dbReference type="PANTHER" id="PTHR35601:SF1">
    <property type="entry name" value="TOXIN RELE"/>
    <property type="match status" value="1"/>
</dbReference>
<reference evidence="3 4" key="1">
    <citation type="submission" date="2018-05" db="EMBL/GenBank/DDBJ databases">
        <title>Genetic diversity of glacier-inhabiting Cryobacterium bacteria in China and description of Cryobacterium mengkeensis sp. nov. and Arthrobacter glacialis sp. nov.</title>
        <authorList>
            <person name="Liu Q."/>
            <person name="Xin Y.-H."/>
        </authorList>
    </citation>
    <scope>NUCLEOTIDE SEQUENCE [LARGE SCALE GENOMIC DNA]</scope>
    <source>
        <strain evidence="3 4">GP3</strain>
    </source>
</reference>
<organism evidence="3 4">
    <name type="scientific">Arthrobacter psychrochitiniphilus</name>
    <dbReference type="NCBI Taxonomy" id="291045"/>
    <lineage>
        <taxon>Bacteria</taxon>
        <taxon>Bacillati</taxon>
        <taxon>Actinomycetota</taxon>
        <taxon>Actinomycetes</taxon>
        <taxon>Micrococcales</taxon>
        <taxon>Micrococcaceae</taxon>
        <taxon>Arthrobacter</taxon>
    </lineage>
</organism>
<keyword evidence="2" id="KW-1277">Toxin-antitoxin system</keyword>
<dbReference type="Pfam" id="PF05016">
    <property type="entry name" value="ParE_toxin"/>
    <property type="match status" value="1"/>
</dbReference>
<proteinExistence type="inferred from homology"/>
<dbReference type="RefSeq" id="WP_110105412.1">
    <property type="nucleotide sequence ID" value="NZ_JACBZZ010000001.1"/>
</dbReference>
<dbReference type="PANTHER" id="PTHR35601">
    <property type="entry name" value="TOXIN RELE"/>
    <property type="match status" value="1"/>
</dbReference>
<dbReference type="Proteomes" id="UP000246303">
    <property type="component" value="Unassembled WGS sequence"/>
</dbReference>
<dbReference type="OrthoDB" id="5326046at2"/>
<sequence>MTYQVELRPAEVRALKQIDHQDRDRIRGAIALLGEDPRPPSAKALQGRPGLGVRIGDYRIVYLVNDNLLVVAVITLGHRCNVYER</sequence>
<evidence type="ECO:0000313" key="4">
    <source>
        <dbReference type="Proteomes" id="UP000246303"/>
    </source>
</evidence>
<comment type="caution">
    <text evidence="3">The sequence shown here is derived from an EMBL/GenBank/DDBJ whole genome shotgun (WGS) entry which is preliminary data.</text>
</comment>